<evidence type="ECO:0000313" key="7">
    <source>
        <dbReference type="Proteomes" id="UP000265120"/>
    </source>
</evidence>
<feature type="transmembrane region" description="Helical" evidence="4">
    <location>
        <begin position="7"/>
        <end position="28"/>
    </location>
</feature>
<keyword evidence="4" id="KW-1133">Transmembrane helix</keyword>
<feature type="domain" description="Ig-like" evidence="5">
    <location>
        <begin position="35"/>
        <end position="148"/>
    </location>
</feature>
<dbReference type="InterPro" id="IPR013106">
    <property type="entry name" value="Ig_V-set"/>
</dbReference>
<dbReference type="PANTHER" id="PTHR24100">
    <property type="entry name" value="BUTYROPHILIN"/>
    <property type="match status" value="1"/>
</dbReference>
<organism evidence="6 7">
    <name type="scientific">Cynoglossus semilaevis</name>
    <name type="common">Tongue sole</name>
    <dbReference type="NCBI Taxonomy" id="244447"/>
    <lineage>
        <taxon>Eukaryota</taxon>
        <taxon>Metazoa</taxon>
        <taxon>Chordata</taxon>
        <taxon>Craniata</taxon>
        <taxon>Vertebrata</taxon>
        <taxon>Euteleostomi</taxon>
        <taxon>Actinopterygii</taxon>
        <taxon>Neopterygii</taxon>
        <taxon>Teleostei</taxon>
        <taxon>Neoteleostei</taxon>
        <taxon>Acanthomorphata</taxon>
        <taxon>Carangaria</taxon>
        <taxon>Pleuronectiformes</taxon>
        <taxon>Pleuronectoidei</taxon>
        <taxon>Cynoglossidae</taxon>
        <taxon>Cynoglossinae</taxon>
        <taxon>Cynoglossus</taxon>
    </lineage>
</organism>
<dbReference type="InParanoid" id="A0A3P8V403"/>
<evidence type="ECO:0000259" key="5">
    <source>
        <dbReference type="PROSITE" id="PS50835"/>
    </source>
</evidence>
<evidence type="ECO:0000256" key="4">
    <source>
        <dbReference type="SAM" id="Phobius"/>
    </source>
</evidence>
<evidence type="ECO:0000313" key="6">
    <source>
        <dbReference type="Ensembl" id="ENSCSEP00000008839.1"/>
    </source>
</evidence>
<keyword evidence="4" id="KW-0812">Transmembrane</keyword>
<dbReference type="RefSeq" id="XP_008323432.1">
    <property type="nucleotide sequence ID" value="XM_008325210.3"/>
</dbReference>
<dbReference type="GeneID" id="103389686"/>
<dbReference type="InterPro" id="IPR036179">
    <property type="entry name" value="Ig-like_dom_sf"/>
</dbReference>
<keyword evidence="7" id="KW-1185">Reference proteome</keyword>
<comment type="subcellular location">
    <subcellularLocation>
        <location evidence="1">Membrane</location>
    </subcellularLocation>
</comment>
<dbReference type="PANTHER" id="PTHR24100:SF151">
    <property type="entry name" value="ICOS LIGAND"/>
    <property type="match status" value="1"/>
</dbReference>
<dbReference type="OrthoDB" id="9898017at2759"/>
<evidence type="ECO:0000256" key="2">
    <source>
        <dbReference type="ARBA" id="ARBA00023136"/>
    </source>
</evidence>
<dbReference type="Gene3D" id="2.60.40.10">
    <property type="entry name" value="Immunoglobulins"/>
    <property type="match status" value="1"/>
</dbReference>
<dbReference type="InterPro" id="IPR050504">
    <property type="entry name" value="IgSF_BTN/MOG"/>
</dbReference>
<reference evidence="6 7" key="1">
    <citation type="journal article" date="2014" name="Nat. Genet.">
        <title>Whole-genome sequence of a flatfish provides insights into ZW sex chromosome evolution and adaptation to a benthic lifestyle.</title>
        <authorList>
            <person name="Chen S."/>
            <person name="Zhang G."/>
            <person name="Shao C."/>
            <person name="Huang Q."/>
            <person name="Liu G."/>
            <person name="Zhang P."/>
            <person name="Song W."/>
            <person name="An N."/>
            <person name="Chalopin D."/>
            <person name="Volff J.N."/>
            <person name="Hong Y."/>
            <person name="Li Q."/>
            <person name="Sha Z."/>
            <person name="Zhou H."/>
            <person name="Xie M."/>
            <person name="Yu Q."/>
            <person name="Liu Y."/>
            <person name="Xiang H."/>
            <person name="Wang N."/>
            <person name="Wu K."/>
            <person name="Yang C."/>
            <person name="Zhou Q."/>
            <person name="Liao X."/>
            <person name="Yang L."/>
            <person name="Hu Q."/>
            <person name="Zhang J."/>
            <person name="Meng L."/>
            <person name="Jin L."/>
            <person name="Tian Y."/>
            <person name="Lian J."/>
            <person name="Yang J."/>
            <person name="Miao G."/>
            <person name="Liu S."/>
            <person name="Liang Z."/>
            <person name="Yan F."/>
            <person name="Li Y."/>
            <person name="Sun B."/>
            <person name="Zhang H."/>
            <person name="Zhang J."/>
            <person name="Zhu Y."/>
            <person name="Du M."/>
            <person name="Zhao Y."/>
            <person name="Schartl M."/>
            <person name="Tang Q."/>
            <person name="Wang J."/>
        </authorList>
    </citation>
    <scope>NUCLEOTIDE SEQUENCE</scope>
</reference>
<name>A0A3P8V403_CYNSE</name>
<dbReference type="SUPFAM" id="SSF48726">
    <property type="entry name" value="Immunoglobulin"/>
    <property type="match status" value="1"/>
</dbReference>
<dbReference type="Proteomes" id="UP000265120">
    <property type="component" value="Chromosome 1"/>
</dbReference>
<dbReference type="OMA" id="PRNFHTP"/>
<feature type="transmembrane region" description="Helical" evidence="4">
    <location>
        <begin position="199"/>
        <end position="221"/>
    </location>
</feature>
<keyword evidence="3" id="KW-0393">Immunoglobulin domain</keyword>
<protein>
    <submittedName>
        <fullName evidence="6">Myelin-oligodendrocyte glycoprotein-like</fullName>
    </submittedName>
</protein>
<dbReference type="AlphaFoldDB" id="A0A3P8V403"/>
<reference evidence="6" key="2">
    <citation type="submission" date="2025-08" db="UniProtKB">
        <authorList>
            <consortium name="Ensembl"/>
        </authorList>
    </citation>
    <scope>IDENTIFICATION</scope>
</reference>
<dbReference type="SMART" id="SM00409">
    <property type="entry name" value="IG"/>
    <property type="match status" value="1"/>
</dbReference>
<dbReference type="InterPro" id="IPR007110">
    <property type="entry name" value="Ig-like_dom"/>
</dbReference>
<evidence type="ECO:0000256" key="1">
    <source>
        <dbReference type="ARBA" id="ARBA00004370"/>
    </source>
</evidence>
<dbReference type="PROSITE" id="PS50835">
    <property type="entry name" value="IG_LIKE"/>
    <property type="match status" value="1"/>
</dbReference>
<dbReference type="KEGG" id="csem:103389686"/>
<evidence type="ECO:0000256" key="3">
    <source>
        <dbReference type="ARBA" id="ARBA00023319"/>
    </source>
</evidence>
<dbReference type="Ensembl" id="ENSCSET00000008936.1">
    <property type="protein sequence ID" value="ENSCSEP00000008839.1"/>
    <property type="gene ID" value="ENSCSEG00000005658.1"/>
</dbReference>
<dbReference type="GO" id="GO:0050852">
    <property type="term" value="P:T cell receptor signaling pathway"/>
    <property type="evidence" value="ECO:0007669"/>
    <property type="project" value="TreeGrafter"/>
</dbReference>
<sequence>MTHSRNVLVVYVMTFSVSFWLAVFAVAADSASILPASDGDQFLTGSAQPITASLGDDVVLPCLLSSGRDARLLTFEWSRLDVEPDPSDPLRRVYYVYLRRGGAELTDMKLASYNDRASAFEAELTRGNLSLSIRNVTYTDRGMYRCFVPSLRSHVIIQLVVVPASPTTWTTAPSLVPRNFHTPDSGDINNNNDDHKNPITWILSATFVVLLSVSVAIFIVVQQWRKKEATKGEPNHLDVDQSRALTE</sequence>
<keyword evidence="2 4" id="KW-0472">Membrane</keyword>
<proteinExistence type="predicted"/>
<dbReference type="GO" id="GO:0009897">
    <property type="term" value="C:external side of plasma membrane"/>
    <property type="evidence" value="ECO:0007669"/>
    <property type="project" value="TreeGrafter"/>
</dbReference>
<reference evidence="6" key="3">
    <citation type="submission" date="2025-09" db="UniProtKB">
        <authorList>
            <consortium name="Ensembl"/>
        </authorList>
    </citation>
    <scope>IDENTIFICATION</scope>
</reference>
<accession>A0A3P8V403</accession>
<dbReference type="Pfam" id="PF07686">
    <property type="entry name" value="V-set"/>
    <property type="match status" value="1"/>
</dbReference>
<dbReference type="GO" id="GO:0005102">
    <property type="term" value="F:signaling receptor binding"/>
    <property type="evidence" value="ECO:0007669"/>
    <property type="project" value="TreeGrafter"/>
</dbReference>
<dbReference type="InterPro" id="IPR013783">
    <property type="entry name" value="Ig-like_fold"/>
</dbReference>
<dbReference type="GeneTree" id="ENSGT00940000174075"/>
<dbReference type="GO" id="GO:0001817">
    <property type="term" value="P:regulation of cytokine production"/>
    <property type="evidence" value="ECO:0007669"/>
    <property type="project" value="TreeGrafter"/>
</dbReference>
<dbReference type="STRING" id="244447.ENSCSEP00000008839"/>
<dbReference type="InterPro" id="IPR003599">
    <property type="entry name" value="Ig_sub"/>
</dbReference>